<feature type="domain" description="Glucose-methanol-choline oxidoreductase N-terminal" evidence="16">
    <location>
        <begin position="561"/>
        <end position="575"/>
    </location>
</feature>
<evidence type="ECO:0000256" key="4">
    <source>
        <dbReference type="ARBA" id="ARBA00022516"/>
    </source>
</evidence>
<dbReference type="GO" id="GO:0006633">
    <property type="term" value="P:fatty acid biosynthetic process"/>
    <property type="evidence" value="ECO:0007669"/>
    <property type="project" value="UniProtKB-KW"/>
</dbReference>
<proteinExistence type="inferred from homology"/>
<feature type="transmembrane region" description="Helical" evidence="15">
    <location>
        <begin position="34"/>
        <end position="54"/>
    </location>
</feature>
<keyword evidence="4" id="KW-0444">Lipid biosynthesis</keyword>
<dbReference type="Pfam" id="PF00487">
    <property type="entry name" value="FA_desaturase"/>
    <property type="match status" value="1"/>
</dbReference>
<dbReference type="Proteomes" id="UP000231358">
    <property type="component" value="Unassembled WGS sequence"/>
</dbReference>
<dbReference type="Pfam" id="PF00173">
    <property type="entry name" value="Cyt-b5"/>
    <property type="match status" value="1"/>
</dbReference>
<dbReference type="AlphaFoldDB" id="A0A2G7FPU9"/>
<dbReference type="Pfam" id="PF00732">
    <property type="entry name" value="GMC_oxred_N"/>
    <property type="match status" value="1"/>
</dbReference>
<dbReference type="InterPro" id="IPR036188">
    <property type="entry name" value="FAD/NAD-bd_sf"/>
</dbReference>
<dbReference type="InterPro" id="IPR005804">
    <property type="entry name" value="FA_desaturase_dom"/>
</dbReference>
<dbReference type="CDD" id="cd03505">
    <property type="entry name" value="Delta9-FADS-like"/>
    <property type="match status" value="1"/>
</dbReference>
<dbReference type="Gene3D" id="3.10.120.10">
    <property type="entry name" value="Cytochrome b5-like heme/steroid binding domain"/>
    <property type="match status" value="1"/>
</dbReference>
<dbReference type="EMBL" id="NEXV01000502">
    <property type="protein sequence ID" value="PIG82667.1"/>
    <property type="molecule type" value="Genomic_DNA"/>
</dbReference>
<keyword evidence="13" id="KW-0275">Fatty acid biosynthesis</keyword>
<dbReference type="GO" id="GO:0016020">
    <property type="term" value="C:membrane"/>
    <property type="evidence" value="ECO:0007669"/>
    <property type="project" value="UniProtKB-SubCell"/>
</dbReference>
<evidence type="ECO:0000256" key="10">
    <source>
        <dbReference type="ARBA" id="ARBA00023004"/>
    </source>
</evidence>
<dbReference type="InterPro" id="IPR007867">
    <property type="entry name" value="GMC_OxRtase_C"/>
</dbReference>
<name>A0A2G7FPU9_9EURO</name>
<dbReference type="PROSITE" id="PS00476">
    <property type="entry name" value="FATTY_ACID_DESATUR_1"/>
    <property type="match status" value="1"/>
</dbReference>
<evidence type="ECO:0000259" key="16">
    <source>
        <dbReference type="PROSITE" id="PS00624"/>
    </source>
</evidence>
<gene>
    <name evidence="17" type="ORF">AARAC_006452</name>
</gene>
<comment type="similarity">
    <text evidence="3">Belongs to the GMC oxidoreductase family.</text>
</comment>
<dbReference type="InterPro" id="IPR036400">
    <property type="entry name" value="Cyt_B5-like_heme/steroid_sf"/>
</dbReference>
<evidence type="ECO:0000313" key="17">
    <source>
        <dbReference type="EMBL" id="PIG82667.1"/>
    </source>
</evidence>
<dbReference type="InterPro" id="IPR000172">
    <property type="entry name" value="GMC_OxRdtase_N"/>
</dbReference>
<keyword evidence="18" id="KW-1185">Reference proteome</keyword>
<evidence type="ECO:0000256" key="11">
    <source>
        <dbReference type="ARBA" id="ARBA00023098"/>
    </source>
</evidence>
<dbReference type="STRING" id="656916.A0A2G7FPU9"/>
<evidence type="ECO:0000256" key="9">
    <source>
        <dbReference type="ARBA" id="ARBA00023002"/>
    </source>
</evidence>
<dbReference type="PANTHER" id="PTHR11552:SF138">
    <property type="entry name" value="DEHYDROGENASE PKFF-RELATED"/>
    <property type="match status" value="1"/>
</dbReference>
<dbReference type="PANTHER" id="PTHR11552">
    <property type="entry name" value="GLUCOSE-METHANOL-CHOLINE GMC OXIDOREDUCTASE"/>
    <property type="match status" value="1"/>
</dbReference>
<evidence type="ECO:0000256" key="14">
    <source>
        <dbReference type="ARBA" id="ARBA00023180"/>
    </source>
</evidence>
<dbReference type="InterPro" id="IPR001522">
    <property type="entry name" value="FADS-1_CS"/>
</dbReference>
<dbReference type="Pfam" id="PF05199">
    <property type="entry name" value="GMC_oxred_C"/>
    <property type="match status" value="1"/>
</dbReference>
<dbReference type="SUPFAM" id="SSF55856">
    <property type="entry name" value="Cytochrome b5-like heme/steroid binding domain"/>
    <property type="match status" value="1"/>
</dbReference>
<dbReference type="GO" id="GO:0050660">
    <property type="term" value="F:flavin adenine dinucleotide binding"/>
    <property type="evidence" value="ECO:0007669"/>
    <property type="project" value="InterPro"/>
</dbReference>
<keyword evidence="10" id="KW-0408">Iron</keyword>
<dbReference type="InterPro" id="IPR012132">
    <property type="entry name" value="GMC_OxRdtase"/>
</dbReference>
<sequence>MGWLIMKQNPKRIGRVDISDLNEDPIVVWQHQNYLPIVIFMALLFPTLLSGLSWGDWAGGFIYTGILRMAFVHQATFCVNSMAHWLGDQPFDASKSSRDHFLTALLALGEGYHNFHHEFPSDYRNATKWYQYDPTKWVIRMWEYLGLAYDVRRFHPEEVQKRRLQQKHTMLAEEASKLDWGIPPSRLPVLEWEEYVEQAEKGGRCLIAIAGIVHDVTDFSKSHPGGLLMLSCQASLCTFLALSVPLSWVASYGLLQPALNLLKSTVPTLKGKLGTLIGAVGVESTYDYVIVGGGTAGNTIGSRLAEAGLSVAIIEAGSFYEIESPLKSTIPAGYNLLVGSDPENLNVPVDWGIVTVPQAGANGRKLHYTQGKCFGGSSALNAMIYQRGTTGSYDQWATLVEDDSYKWDNILPFFKKSVQFTPPDTSKRFQNATTLFRPDAFEKDSTGPVQVSYTNYVTPFATWMKAGMEATGIPVTEDFNSGYILGTQYNPSTINPIDETRSSSDMFISNLPITSKLYIYPDTLVKKIVFNENKQAAGVDVETAGQAYHIRAAREVIVCAGAFHSPQILMVSGIGPENTLNSLNIPILSNLPGVGQNMWDHPFFAPSYRVNLETETRMAYDKLRYLEQGVEYTLEHEGSWTNTQELLGWEKLPPSHRLALSQSTLDDLSRFPDDWPEVEYLPANGFVGNFSDLMAQQPADGHQYASMLGVLIAPTSRGNVTIRSSSTSDLPIVSPNWLTTKTDVEVAVALYRRMREIWQSEPLQSIAVGSLSYPLHQDKTDEEIIQYIKESLMPLWHAACTCKMGVRSDSMAVVDSHARVFGVDRLRVVDASAFPLLPPGHPQSTVYMLAEKIAHDIIGHLEEKEVNFS</sequence>
<dbReference type="GO" id="GO:0044550">
    <property type="term" value="P:secondary metabolite biosynthetic process"/>
    <property type="evidence" value="ECO:0007669"/>
    <property type="project" value="TreeGrafter"/>
</dbReference>
<dbReference type="Gene3D" id="3.50.50.60">
    <property type="entry name" value="FAD/NAD(P)-binding domain"/>
    <property type="match status" value="1"/>
</dbReference>
<evidence type="ECO:0000256" key="15">
    <source>
        <dbReference type="SAM" id="Phobius"/>
    </source>
</evidence>
<keyword evidence="8 15" id="KW-1133">Transmembrane helix</keyword>
<reference evidence="17 18" key="1">
    <citation type="submission" date="2017-05" db="EMBL/GenBank/DDBJ databases">
        <title>Genome sequence for an aflatoxigenic pathogen of Argentinian peanut, Aspergillus arachidicola.</title>
        <authorList>
            <person name="Moore G."/>
            <person name="Beltz S.B."/>
            <person name="Mack B.M."/>
        </authorList>
    </citation>
    <scope>NUCLEOTIDE SEQUENCE [LARGE SCALE GENOMIC DNA]</scope>
    <source>
        <strain evidence="17 18">CBS 117610</strain>
    </source>
</reference>
<evidence type="ECO:0000256" key="5">
    <source>
        <dbReference type="ARBA" id="ARBA00022692"/>
    </source>
</evidence>
<evidence type="ECO:0000256" key="8">
    <source>
        <dbReference type="ARBA" id="ARBA00022989"/>
    </source>
</evidence>
<evidence type="ECO:0000256" key="6">
    <source>
        <dbReference type="ARBA" id="ARBA00022723"/>
    </source>
</evidence>
<evidence type="ECO:0000256" key="12">
    <source>
        <dbReference type="ARBA" id="ARBA00023136"/>
    </source>
</evidence>
<protein>
    <submittedName>
        <fullName evidence="17">Choline dehydrogenase</fullName>
    </submittedName>
</protein>
<dbReference type="SUPFAM" id="SSF51905">
    <property type="entry name" value="FAD/NAD(P)-binding domain"/>
    <property type="match status" value="1"/>
</dbReference>
<keyword evidence="11" id="KW-0443">Lipid metabolism</keyword>
<dbReference type="PROSITE" id="PS00624">
    <property type="entry name" value="GMC_OXRED_2"/>
    <property type="match status" value="1"/>
</dbReference>
<dbReference type="GO" id="GO:0016717">
    <property type="term" value="F:oxidoreductase activity, acting on paired donors, with oxidation of a pair of donors resulting in the reduction of molecular oxygen to two molecules of water"/>
    <property type="evidence" value="ECO:0007669"/>
    <property type="project" value="InterPro"/>
</dbReference>
<dbReference type="PRINTS" id="PR00075">
    <property type="entry name" value="FACDDSATRASE"/>
</dbReference>
<evidence type="ECO:0000256" key="13">
    <source>
        <dbReference type="ARBA" id="ARBA00023160"/>
    </source>
</evidence>
<keyword evidence="12 15" id="KW-0472">Membrane</keyword>
<keyword evidence="7" id="KW-0276">Fatty acid metabolism</keyword>
<comment type="similarity">
    <text evidence="2">Belongs to the fatty acid desaturase type 1 family.</text>
</comment>
<evidence type="ECO:0000256" key="3">
    <source>
        <dbReference type="ARBA" id="ARBA00010790"/>
    </source>
</evidence>
<dbReference type="GO" id="GO:0046872">
    <property type="term" value="F:metal ion binding"/>
    <property type="evidence" value="ECO:0007669"/>
    <property type="project" value="UniProtKB-KW"/>
</dbReference>
<organism evidence="17 18">
    <name type="scientific">Aspergillus arachidicola</name>
    <dbReference type="NCBI Taxonomy" id="656916"/>
    <lineage>
        <taxon>Eukaryota</taxon>
        <taxon>Fungi</taxon>
        <taxon>Dikarya</taxon>
        <taxon>Ascomycota</taxon>
        <taxon>Pezizomycotina</taxon>
        <taxon>Eurotiomycetes</taxon>
        <taxon>Eurotiomycetidae</taxon>
        <taxon>Eurotiales</taxon>
        <taxon>Aspergillaceae</taxon>
        <taxon>Aspergillus</taxon>
        <taxon>Aspergillus subgen. Circumdati</taxon>
    </lineage>
</organism>
<dbReference type="InterPro" id="IPR001199">
    <property type="entry name" value="Cyt_B5-like_heme/steroid-bd"/>
</dbReference>
<keyword evidence="5 15" id="KW-0812">Transmembrane</keyword>
<keyword evidence="9" id="KW-0560">Oxidoreductase</keyword>
<evidence type="ECO:0000256" key="2">
    <source>
        <dbReference type="ARBA" id="ARBA00009295"/>
    </source>
</evidence>
<comment type="subcellular location">
    <subcellularLocation>
        <location evidence="1">Membrane</location>
        <topology evidence="1">Multi-pass membrane protein</topology>
    </subcellularLocation>
</comment>
<dbReference type="GO" id="GO:0016614">
    <property type="term" value="F:oxidoreductase activity, acting on CH-OH group of donors"/>
    <property type="evidence" value="ECO:0007669"/>
    <property type="project" value="InterPro"/>
</dbReference>
<comment type="caution">
    <text evidence="17">The sequence shown here is derived from an EMBL/GenBank/DDBJ whole genome shotgun (WGS) entry which is preliminary data.</text>
</comment>
<keyword evidence="14" id="KW-0325">Glycoprotein</keyword>
<evidence type="ECO:0000313" key="18">
    <source>
        <dbReference type="Proteomes" id="UP000231358"/>
    </source>
</evidence>
<evidence type="ECO:0000256" key="7">
    <source>
        <dbReference type="ARBA" id="ARBA00022832"/>
    </source>
</evidence>
<accession>A0A2G7FPU9</accession>
<dbReference type="InterPro" id="IPR015876">
    <property type="entry name" value="Acyl-CoA_DS"/>
</dbReference>
<evidence type="ECO:0000256" key="1">
    <source>
        <dbReference type="ARBA" id="ARBA00004141"/>
    </source>
</evidence>
<dbReference type="SUPFAM" id="SSF54373">
    <property type="entry name" value="FAD-linked reductases, C-terminal domain"/>
    <property type="match status" value="1"/>
</dbReference>
<keyword evidence="6" id="KW-0479">Metal-binding</keyword>
<dbReference type="Gene3D" id="3.30.560.10">
    <property type="entry name" value="Glucose Oxidase, domain 3"/>
    <property type="match status" value="1"/>
</dbReference>